<dbReference type="InterPro" id="IPR052704">
    <property type="entry name" value="ECF_Sigma-70_Domain"/>
</dbReference>
<dbReference type="SUPFAM" id="SSF88946">
    <property type="entry name" value="Sigma2 domain of RNA polymerase sigma factors"/>
    <property type="match status" value="1"/>
</dbReference>
<feature type="domain" description="RNA polymerase sigma-70 region 2" evidence="1">
    <location>
        <begin position="18"/>
        <end position="55"/>
    </location>
</feature>
<evidence type="ECO:0000259" key="1">
    <source>
        <dbReference type="Pfam" id="PF04542"/>
    </source>
</evidence>
<sequence>MTAPTRSPIRTTSLDTAFTAARPRLFAIAYRMLGTRADAEDVLQDAWMRWHQAAPSALCWAELVSHTPAADPSDEEISALSFVTVTITSCHRLNYRKRTINISSA</sequence>
<reference evidence="2 3" key="1">
    <citation type="submission" date="2015-09" db="EMBL/GenBank/DDBJ databases">
        <authorList>
            <person name="Xu Y."/>
            <person name="Nagy A."/>
            <person name="Liu N.T."/>
            <person name="Nou X."/>
        </authorList>
    </citation>
    <scope>NUCLEOTIDE SEQUENCE [LARGE SCALE GENOMIC DNA]</scope>
    <source>
        <strain evidence="2 3">FC1138</strain>
    </source>
</reference>
<protein>
    <submittedName>
        <fullName evidence="2">Sigma-70 region 2 family protein</fullName>
    </submittedName>
</protein>
<dbReference type="InterPro" id="IPR013325">
    <property type="entry name" value="RNA_pol_sigma_r2"/>
</dbReference>
<evidence type="ECO:0000313" key="2">
    <source>
        <dbReference type="EMBL" id="ANH72442.1"/>
    </source>
</evidence>
<dbReference type="Gene3D" id="1.10.1740.10">
    <property type="match status" value="1"/>
</dbReference>
<organism evidence="2 3">
    <name type="scientific">Ralstonia insidiosa</name>
    <dbReference type="NCBI Taxonomy" id="190721"/>
    <lineage>
        <taxon>Bacteria</taxon>
        <taxon>Pseudomonadati</taxon>
        <taxon>Pseudomonadota</taxon>
        <taxon>Betaproteobacteria</taxon>
        <taxon>Burkholderiales</taxon>
        <taxon>Burkholderiaceae</taxon>
        <taxon>Ralstonia</taxon>
    </lineage>
</organism>
<dbReference type="AlphaFoldDB" id="A0AAC9FQ38"/>
<dbReference type="EMBL" id="CP012605">
    <property type="protein sequence ID" value="ANH72442.1"/>
    <property type="molecule type" value="Genomic_DNA"/>
</dbReference>
<dbReference type="GO" id="GO:0016987">
    <property type="term" value="F:sigma factor activity"/>
    <property type="evidence" value="ECO:0007669"/>
    <property type="project" value="TreeGrafter"/>
</dbReference>
<dbReference type="KEGG" id="rin:ACS15_0040"/>
<dbReference type="Proteomes" id="UP000077927">
    <property type="component" value="Chromosome 1"/>
</dbReference>
<proteinExistence type="predicted"/>
<dbReference type="InterPro" id="IPR007627">
    <property type="entry name" value="RNA_pol_sigma70_r2"/>
</dbReference>
<gene>
    <name evidence="2" type="ORF">ACS15_0040</name>
</gene>
<dbReference type="PANTHER" id="PTHR30173">
    <property type="entry name" value="SIGMA 19 FACTOR"/>
    <property type="match status" value="1"/>
</dbReference>
<dbReference type="PANTHER" id="PTHR30173:SF36">
    <property type="entry name" value="ECF RNA POLYMERASE SIGMA FACTOR SIGJ"/>
    <property type="match status" value="1"/>
</dbReference>
<evidence type="ECO:0000313" key="3">
    <source>
        <dbReference type="Proteomes" id="UP000077927"/>
    </source>
</evidence>
<dbReference type="GO" id="GO:0006352">
    <property type="term" value="P:DNA-templated transcription initiation"/>
    <property type="evidence" value="ECO:0007669"/>
    <property type="project" value="InterPro"/>
</dbReference>
<accession>A0AAC9FQ38</accession>
<dbReference type="Pfam" id="PF04542">
    <property type="entry name" value="Sigma70_r2"/>
    <property type="match status" value="1"/>
</dbReference>
<name>A0AAC9FQ38_9RALS</name>